<protein>
    <submittedName>
        <fullName evidence="2">Uncharacterized protein</fullName>
    </submittedName>
</protein>
<dbReference type="AlphaFoldDB" id="A0A9P7E3C6"/>
<comment type="caution">
    <text evidence="2">The sequence shown here is derived from an EMBL/GenBank/DDBJ whole genome shotgun (WGS) entry which is preliminary data.</text>
</comment>
<name>A0A9P7E3C6_9AGAM</name>
<sequence length="212" mass="23420">MCSQLHFQQVHPSGFLTVLDFCFPMVQHKPMHEGIGSVSGTLATTMAIIYRGTDEVANGLPACGDDINSIKEKIVHWCHFLSINPLVLISICHILGFNNKHIGKLLCSENYDYSDPFLQEFKMAFVTVSIPSIIYVVTLGSMSCGHKSQFSYKAFYNNIVRTTFEALDDGKLAALHIFSDIIDCDKGDEGEDSVITMMKAQTAARRAATSTV</sequence>
<gene>
    <name evidence="2" type="ORF">HD556DRAFT_1302544</name>
</gene>
<keyword evidence="3" id="KW-1185">Reference proteome</keyword>
<dbReference type="EMBL" id="JABBWE010000001">
    <property type="protein sequence ID" value="KAG1810190.1"/>
    <property type="molecule type" value="Genomic_DNA"/>
</dbReference>
<feature type="transmembrane region" description="Helical" evidence="1">
    <location>
        <begin position="123"/>
        <end position="144"/>
    </location>
</feature>
<evidence type="ECO:0000256" key="1">
    <source>
        <dbReference type="SAM" id="Phobius"/>
    </source>
</evidence>
<dbReference type="InterPro" id="IPR046521">
    <property type="entry name" value="DUF6698"/>
</dbReference>
<evidence type="ECO:0000313" key="3">
    <source>
        <dbReference type="Proteomes" id="UP000719766"/>
    </source>
</evidence>
<dbReference type="Proteomes" id="UP000719766">
    <property type="component" value="Unassembled WGS sequence"/>
</dbReference>
<feature type="transmembrane region" description="Helical" evidence="1">
    <location>
        <begin position="77"/>
        <end position="96"/>
    </location>
</feature>
<reference evidence="2" key="1">
    <citation type="journal article" date="2020" name="New Phytol.">
        <title>Comparative genomics reveals dynamic genome evolution in host specialist ectomycorrhizal fungi.</title>
        <authorList>
            <person name="Lofgren L.A."/>
            <person name="Nguyen N.H."/>
            <person name="Vilgalys R."/>
            <person name="Ruytinx J."/>
            <person name="Liao H.L."/>
            <person name="Branco S."/>
            <person name="Kuo A."/>
            <person name="LaButti K."/>
            <person name="Lipzen A."/>
            <person name="Andreopoulos W."/>
            <person name="Pangilinan J."/>
            <person name="Riley R."/>
            <person name="Hundley H."/>
            <person name="Na H."/>
            <person name="Barry K."/>
            <person name="Grigoriev I.V."/>
            <person name="Stajich J.E."/>
            <person name="Kennedy P.G."/>
        </authorList>
    </citation>
    <scope>NUCLEOTIDE SEQUENCE</scope>
    <source>
        <strain evidence="2">S12</strain>
    </source>
</reference>
<keyword evidence="1" id="KW-0472">Membrane</keyword>
<dbReference type="Pfam" id="PF20414">
    <property type="entry name" value="DUF6698"/>
    <property type="match status" value="1"/>
</dbReference>
<accession>A0A9P7E3C6</accession>
<dbReference type="RefSeq" id="XP_041167855.1">
    <property type="nucleotide sequence ID" value="XM_041299505.1"/>
</dbReference>
<dbReference type="GeneID" id="64593269"/>
<keyword evidence="1" id="KW-0812">Transmembrane</keyword>
<keyword evidence="1" id="KW-1133">Transmembrane helix</keyword>
<organism evidence="2 3">
    <name type="scientific">Suillus plorans</name>
    <dbReference type="NCBI Taxonomy" id="116603"/>
    <lineage>
        <taxon>Eukaryota</taxon>
        <taxon>Fungi</taxon>
        <taxon>Dikarya</taxon>
        <taxon>Basidiomycota</taxon>
        <taxon>Agaricomycotina</taxon>
        <taxon>Agaricomycetes</taxon>
        <taxon>Agaricomycetidae</taxon>
        <taxon>Boletales</taxon>
        <taxon>Suillineae</taxon>
        <taxon>Suillaceae</taxon>
        <taxon>Suillus</taxon>
    </lineage>
</organism>
<evidence type="ECO:0000313" key="2">
    <source>
        <dbReference type="EMBL" id="KAG1810190.1"/>
    </source>
</evidence>
<proteinExistence type="predicted"/>